<dbReference type="EMBL" id="FPKU01000001">
    <property type="protein sequence ID" value="SFZ81199.1"/>
    <property type="molecule type" value="Genomic_DNA"/>
</dbReference>
<dbReference type="InterPro" id="IPR036188">
    <property type="entry name" value="FAD/NAD-bd_sf"/>
</dbReference>
<dbReference type="GO" id="GO:0045436">
    <property type="term" value="F:lycopene beta cyclase activity"/>
    <property type="evidence" value="ECO:0007669"/>
    <property type="project" value="InterPro"/>
</dbReference>
<sequence length="397" mass="43793">MPIPGQGPLVLVGAGLASALIAQRLAQSFPDQPILMLEAAAAPFGEHTWSFHEPDISRADWQWVGPLVAHRWPGQQVRFVAHARKLSTGYGSLTSQSVADAMARLANLTIRTLAPVRDIRPDGVTLSSGEAIPAACVIDASGHRQSPHMLLGFQKFVGLEIETTEPHGVDVPMIMDASVDQKDGYRFVYLLPFSPTRILIEDTRYADGEALDMQALAADISAYAEAKGWTLRTVVREEHGVLPIALAFDAERFWADAPKDIPQAGMRAGLFHPTTGYSLPEAVRIANLVAESWPAGSAALAERIRRHALKRAKDQSFYRFLNRMLFKAAVPDRRHLVLQRFYRLPQPLVERFYAGRTHWGDIARILIGKPPVPVSRALPCLLEAPQLNRSNKKTVTS</sequence>
<protein>
    <submittedName>
        <fullName evidence="2">Lycopene beta-cyclase</fullName>
    </submittedName>
</protein>
<keyword evidence="3" id="KW-1185">Reference proteome</keyword>
<dbReference type="OrthoDB" id="5793379at2"/>
<dbReference type="AlphaFoldDB" id="A0A1K2HSZ0"/>
<accession>A0A1K2HSZ0</accession>
<dbReference type="STRING" id="665118.SAMN02983003_0369"/>
<dbReference type="Pfam" id="PF05834">
    <property type="entry name" value="Lycopene_cycl"/>
    <property type="match status" value="1"/>
</dbReference>
<dbReference type="GO" id="GO:0016705">
    <property type="term" value="F:oxidoreductase activity, acting on paired donors, with incorporation or reduction of molecular oxygen"/>
    <property type="evidence" value="ECO:0007669"/>
    <property type="project" value="InterPro"/>
</dbReference>
<evidence type="ECO:0000313" key="2">
    <source>
        <dbReference type="EMBL" id="SFZ81199.1"/>
    </source>
</evidence>
<dbReference type="NCBIfam" id="TIGR01789">
    <property type="entry name" value="lycopene_cycl"/>
    <property type="match status" value="1"/>
</dbReference>
<name>A0A1K2HSZ0_9HYPH</name>
<evidence type="ECO:0000256" key="1">
    <source>
        <dbReference type="ARBA" id="ARBA00006599"/>
    </source>
</evidence>
<dbReference type="GO" id="GO:0016117">
    <property type="term" value="P:carotenoid biosynthetic process"/>
    <property type="evidence" value="ECO:0007669"/>
    <property type="project" value="InterPro"/>
</dbReference>
<gene>
    <name evidence="2" type="ORF">SAMN02983003_0369</name>
</gene>
<reference evidence="2 3" key="1">
    <citation type="submission" date="2016-11" db="EMBL/GenBank/DDBJ databases">
        <authorList>
            <person name="Jaros S."/>
            <person name="Januszkiewicz K."/>
            <person name="Wedrychowicz H."/>
        </authorList>
    </citation>
    <scope>NUCLEOTIDE SEQUENCE [LARGE SCALE GENOMIC DNA]</scope>
    <source>
        <strain evidence="2 3">ATCC 23634</strain>
    </source>
</reference>
<dbReference type="Proteomes" id="UP000183447">
    <property type="component" value="Unassembled WGS sequence"/>
</dbReference>
<dbReference type="InterPro" id="IPR008461">
    <property type="entry name" value="CrtY"/>
</dbReference>
<evidence type="ECO:0000313" key="3">
    <source>
        <dbReference type="Proteomes" id="UP000183447"/>
    </source>
</evidence>
<comment type="similarity">
    <text evidence="1">Belongs to the lycopene cyclase family.</text>
</comment>
<proteinExistence type="inferred from homology"/>
<dbReference type="SUPFAM" id="SSF51905">
    <property type="entry name" value="FAD/NAD(P)-binding domain"/>
    <property type="match status" value="1"/>
</dbReference>
<organism evidence="2 3">
    <name type="scientific">Devosia enhydra</name>
    <dbReference type="NCBI Taxonomy" id="665118"/>
    <lineage>
        <taxon>Bacteria</taxon>
        <taxon>Pseudomonadati</taxon>
        <taxon>Pseudomonadota</taxon>
        <taxon>Alphaproteobacteria</taxon>
        <taxon>Hyphomicrobiales</taxon>
        <taxon>Devosiaceae</taxon>
        <taxon>Devosia</taxon>
    </lineage>
</organism>
<dbReference type="RefSeq" id="WP_072338704.1">
    <property type="nucleotide sequence ID" value="NZ_FPKU01000001.1"/>
</dbReference>
<dbReference type="InterPro" id="IPR010108">
    <property type="entry name" value="Lycopene_cyclase_b/e"/>
</dbReference>
<dbReference type="NCBIfam" id="TIGR01790">
    <property type="entry name" value="carotene-cycl"/>
    <property type="match status" value="1"/>
</dbReference>